<evidence type="ECO:0000256" key="1">
    <source>
        <dbReference type="SAM" id="MobiDB-lite"/>
    </source>
</evidence>
<feature type="region of interest" description="Disordered" evidence="1">
    <location>
        <begin position="1"/>
        <end position="74"/>
    </location>
</feature>
<dbReference type="RefSeq" id="WP_203176119.1">
    <property type="nucleotide sequence ID" value="NZ_JAEVHM010000071.1"/>
</dbReference>
<feature type="non-terminal residue" evidence="2">
    <location>
        <position position="1"/>
    </location>
</feature>
<protein>
    <submittedName>
        <fullName evidence="2">Trp biosynthesis-associated membrane protein</fullName>
    </submittedName>
</protein>
<evidence type="ECO:0000313" key="2">
    <source>
        <dbReference type="EMBL" id="MBM0233247.1"/>
    </source>
</evidence>
<evidence type="ECO:0000313" key="3">
    <source>
        <dbReference type="Proteomes" id="UP000601027"/>
    </source>
</evidence>
<comment type="caution">
    <text evidence="2">The sequence shown here is derived from an EMBL/GenBank/DDBJ whole genome shotgun (WGS) entry which is preliminary data.</text>
</comment>
<feature type="compositionally biased region" description="Low complexity" evidence="1">
    <location>
        <begin position="40"/>
        <end position="55"/>
    </location>
</feature>
<reference evidence="2 3" key="1">
    <citation type="submission" date="2021-01" db="EMBL/GenBank/DDBJ databases">
        <title>Draft genome sequence of Micromonospora sp. strain STR1_7.</title>
        <authorList>
            <person name="Karlyshev A."/>
            <person name="Jawad R."/>
        </authorList>
    </citation>
    <scope>NUCLEOTIDE SEQUENCE [LARGE SCALE GENOMIC DNA]</scope>
    <source>
        <strain evidence="2 3">STR1-7</strain>
    </source>
</reference>
<dbReference type="Pfam" id="PF09534">
    <property type="entry name" value="Trp_oprn_chp"/>
    <property type="match status" value="1"/>
</dbReference>
<feature type="compositionally biased region" description="Basic and acidic residues" evidence="1">
    <location>
        <begin position="57"/>
        <end position="74"/>
    </location>
</feature>
<sequence length="74" mass="7276">ASACSGGPARRGGAGGWTALRGGGWPAMGARYERPTRTVAGSAPPAAGPSAPLAGRRTTEAWDALDRGEDPTAG</sequence>
<accession>A0ABS1XVE7</accession>
<keyword evidence="3" id="KW-1185">Reference proteome</keyword>
<name>A0ABS1XVE7_9ACTN</name>
<dbReference type="Proteomes" id="UP000601027">
    <property type="component" value="Unassembled WGS sequence"/>
</dbReference>
<dbReference type="InterPro" id="IPR019051">
    <property type="entry name" value="Trp_biosyn_TM_oprn/chp"/>
</dbReference>
<dbReference type="EMBL" id="JAEVHM010000071">
    <property type="protein sequence ID" value="MBM0233247.1"/>
    <property type="molecule type" value="Genomic_DNA"/>
</dbReference>
<gene>
    <name evidence="2" type="ORF">JNW91_16105</name>
</gene>
<feature type="compositionally biased region" description="Gly residues" evidence="1">
    <location>
        <begin position="9"/>
        <end position="26"/>
    </location>
</feature>
<organism evidence="2 3">
    <name type="scientific">Micromonospora parastrephiae</name>
    <dbReference type="NCBI Taxonomy" id="2806101"/>
    <lineage>
        <taxon>Bacteria</taxon>
        <taxon>Bacillati</taxon>
        <taxon>Actinomycetota</taxon>
        <taxon>Actinomycetes</taxon>
        <taxon>Micromonosporales</taxon>
        <taxon>Micromonosporaceae</taxon>
        <taxon>Micromonospora</taxon>
    </lineage>
</organism>
<proteinExistence type="predicted"/>